<dbReference type="Proteomes" id="UP000184268">
    <property type="component" value="Unassembled WGS sequence"/>
</dbReference>
<accession>A0A1M5TTK8</accession>
<reference evidence="1 2" key="1">
    <citation type="submission" date="2016-11" db="EMBL/GenBank/DDBJ databases">
        <authorList>
            <person name="Jaros S."/>
            <person name="Januszkiewicz K."/>
            <person name="Wedrychowicz H."/>
        </authorList>
    </citation>
    <scope>NUCLEOTIDE SEQUENCE [LARGE SCALE GENOMIC DNA]</scope>
    <source>
        <strain evidence="1 2">DSM 16917</strain>
    </source>
</reference>
<sequence length="347" mass="37913">MQKVSPSKPCPLAKRGLTCPESLFEYMREAGIGTKSALIKELAVGTVVLTKALARHRIEWTQVNERLAKEGLCKLRGSSARRSVLSSQGLTSTELLLAYCRTNGLSSQAELAEVFGVGTAAISADINSIGISWGSITKVLRREGLCARRNLAELPWEIEQALKDGAEGVAKLCSERGLRELRMLEASEGVPVGTVQERLQLMGIGQLEVGDHLAVLFGDESFGQYWRVTEMNDVIADVIEMRCFSLNGFCTKRGYLQSAGTLTLKRWGVDFVDDVLVPAALEAPGRLAMTLAIYSDRPGAKDALKQVGWSAVEDHARAAFSRDNWRRMLASNVGKAKVAELKAWLDE</sequence>
<dbReference type="STRING" id="299255.SAMN02745129_2274"/>
<evidence type="ECO:0000313" key="2">
    <source>
        <dbReference type="Proteomes" id="UP000184268"/>
    </source>
</evidence>
<name>A0A1M5TTK8_9GAMM</name>
<organism evidence="1 2">
    <name type="scientific">Ferrimonas marina</name>
    <dbReference type="NCBI Taxonomy" id="299255"/>
    <lineage>
        <taxon>Bacteria</taxon>
        <taxon>Pseudomonadati</taxon>
        <taxon>Pseudomonadota</taxon>
        <taxon>Gammaproteobacteria</taxon>
        <taxon>Alteromonadales</taxon>
        <taxon>Ferrimonadaceae</taxon>
        <taxon>Ferrimonas</taxon>
    </lineage>
</organism>
<gene>
    <name evidence="1" type="ORF">SAMN02745129_2274</name>
</gene>
<evidence type="ECO:0000313" key="1">
    <source>
        <dbReference type="EMBL" id="SHH54112.1"/>
    </source>
</evidence>
<keyword evidence="2" id="KW-1185">Reference proteome</keyword>
<proteinExistence type="predicted"/>
<dbReference type="EMBL" id="FQXG01000003">
    <property type="protein sequence ID" value="SHH54112.1"/>
    <property type="molecule type" value="Genomic_DNA"/>
</dbReference>
<dbReference type="AlphaFoldDB" id="A0A1M5TTK8"/>
<protein>
    <submittedName>
        <fullName evidence="1">Uncharacterized protein</fullName>
    </submittedName>
</protein>